<proteinExistence type="predicted"/>
<feature type="region of interest" description="Disordered" evidence="1">
    <location>
        <begin position="174"/>
        <end position="201"/>
    </location>
</feature>
<keyword evidence="3" id="KW-1185">Reference proteome</keyword>
<evidence type="ECO:0000313" key="2">
    <source>
        <dbReference type="EMBL" id="MQL84624.1"/>
    </source>
</evidence>
<comment type="caution">
    <text evidence="2">The sequence shown here is derived from an EMBL/GenBank/DDBJ whole genome shotgun (WGS) entry which is preliminary data.</text>
</comment>
<dbReference type="OrthoDB" id="676555at2759"/>
<evidence type="ECO:0000256" key="1">
    <source>
        <dbReference type="SAM" id="MobiDB-lite"/>
    </source>
</evidence>
<dbReference type="Proteomes" id="UP000652761">
    <property type="component" value="Unassembled WGS sequence"/>
</dbReference>
<dbReference type="InterPro" id="IPR025322">
    <property type="entry name" value="PADRE_dom"/>
</dbReference>
<dbReference type="EMBL" id="NMUH01000774">
    <property type="protein sequence ID" value="MQL84624.1"/>
    <property type="molecule type" value="Genomic_DNA"/>
</dbReference>
<dbReference type="AlphaFoldDB" id="A0A843USB1"/>
<protein>
    <submittedName>
        <fullName evidence="2">Uncharacterized protein</fullName>
    </submittedName>
</protein>
<name>A0A843USB1_COLES</name>
<sequence>MGNALGGKRRAKVMKIDGSTLKVKPPATAKDILRDNPGFVLLESEQVKLLGLRAKPLQPDQPLKSKKLYFLVELPKMPTADARANAAGTRRIRSGINMSAKDRLESLMLSRRTASDMTFVRAPAGVGAAPGEGEGDGPLRVRLRLPKAQVARLVEESSDPAEAAEKIMELCTGGGGGRRAASGPLPTVAERPAMSSPVNGPIRGKKELRYGSNYMGVQPWEYNLGGTPFKGILPRSTPTVTYL</sequence>
<dbReference type="PANTHER" id="PTHR33148">
    <property type="entry name" value="PLASTID MOVEMENT IMPAIRED PROTEIN-RELATED"/>
    <property type="match status" value="1"/>
</dbReference>
<accession>A0A843USB1</accession>
<organism evidence="2 3">
    <name type="scientific">Colocasia esculenta</name>
    <name type="common">Wild taro</name>
    <name type="synonym">Arum esculentum</name>
    <dbReference type="NCBI Taxonomy" id="4460"/>
    <lineage>
        <taxon>Eukaryota</taxon>
        <taxon>Viridiplantae</taxon>
        <taxon>Streptophyta</taxon>
        <taxon>Embryophyta</taxon>
        <taxon>Tracheophyta</taxon>
        <taxon>Spermatophyta</taxon>
        <taxon>Magnoliopsida</taxon>
        <taxon>Liliopsida</taxon>
        <taxon>Araceae</taxon>
        <taxon>Aroideae</taxon>
        <taxon>Colocasieae</taxon>
        <taxon>Colocasia</taxon>
    </lineage>
</organism>
<dbReference type="Pfam" id="PF14009">
    <property type="entry name" value="PADRE"/>
    <property type="match status" value="1"/>
</dbReference>
<gene>
    <name evidence="2" type="ORF">Taro_017129</name>
</gene>
<dbReference type="PANTHER" id="PTHR33148:SF3">
    <property type="entry name" value="DUF4228 DOMAIN PROTEIN"/>
    <property type="match status" value="1"/>
</dbReference>
<evidence type="ECO:0000313" key="3">
    <source>
        <dbReference type="Proteomes" id="UP000652761"/>
    </source>
</evidence>
<reference evidence="2" key="1">
    <citation type="submission" date="2017-07" db="EMBL/GenBank/DDBJ databases">
        <title>Taro Niue Genome Assembly and Annotation.</title>
        <authorList>
            <person name="Atibalentja N."/>
            <person name="Keating K."/>
            <person name="Fields C.J."/>
        </authorList>
    </citation>
    <scope>NUCLEOTIDE SEQUENCE</scope>
    <source>
        <strain evidence="2">Niue_2</strain>
        <tissue evidence="2">Leaf</tissue>
    </source>
</reference>